<dbReference type="PROSITE" id="PS00090">
    <property type="entry name" value="NITROGENASE_1_2"/>
    <property type="match status" value="1"/>
</dbReference>
<feature type="domain" description="BFD-like [2Fe-2S]-binding" evidence="8">
    <location>
        <begin position="492"/>
        <end position="541"/>
    </location>
</feature>
<dbReference type="Pfam" id="PF00148">
    <property type="entry name" value="Oxidored_nitro"/>
    <property type="match status" value="1"/>
</dbReference>
<proteinExistence type="inferred from homology"/>
<evidence type="ECO:0000256" key="2">
    <source>
        <dbReference type="ARBA" id="ARBA00005155"/>
    </source>
</evidence>
<dbReference type="AlphaFoldDB" id="A0A7W8DZL8"/>
<comment type="caution">
    <text evidence="9">The sequence shown here is derived from an EMBL/GenBank/DDBJ whole genome shotgun (WGS) entry which is preliminary data.</text>
</comment>
<evidence type="ECO:0000256" key="1">
    <source>
        <dbReference type="ARBA" id="ARBA00003171"/>
    </source>
</evidence>
<dbReference type="UniPathway" id="UPA00782"/>
<dbReference type="SUPFAM" id="SSF53807">
    <property type="entry name" value="Helical backbone' metal receptor"/>
    <property type="match status" value="1"/>
</dbReference>
<organism evidence="9 10">
    <name type="scientific">Rhodopseudomonas rhenobacensis</name>
    <dbReference type="NCBI Taxonomy" id="87461"/>
    <lineage>
        <taxon>Bacteria</taxon>
        <taxon>Pseudomonadati</taxon>
        <taxon>Pseudomonadota</taxon>
        <taxon>Alphaproteobacteria</taxon>
        <taxon>Hyphomicrobiales</taxon>
        <taxon>Nitrobacteraceae</taxon>
        <taxon>Rhodopseudomonas</taxon>
    </lineage>
</organism>
<dbReference type="Gene3D" id="1.10.10.1100">
    <property type="entry name" value="BFD-like [2Fe-2S]-binding domain"/>
    <property type="match status" value="1"/>
</dbReference>
<gene>
    <name evidence="9" type="ORF">HNR60_002779</name>
</gene>
<comment type="pathway">
    <text evidence="2">Cofactor biosynthesis; Fe-Mo cofactor biosynthesis.</text>
</comment>
<dbReference type="Pfam" id="PF04324">
    <property type="entry name" value="Fer2_BFD"/>
    <property type="match status" value="1"/>
</dbReference>
<evidence type="ECO:0000256" key="4">
    <source>
        <dbReference type="ARBA" id="ARBA00013280"/>
    </source>
</evidence>
<evidence type="ECO:0000259" key="7">
    <source>
        <dbReference type="Pfam" id="PF00148"/>
    </source>
</evidence>
<evidence type="ECO:0000313" key="10">
    <source>
        <dbReference type="Proteomes" id="UP000542353"/>
    </source>
</evidence>
<evidence type="ECO:0000259" key="8">
    <source>
        <dbReference type="Pfam" id="PF04324"/>
    </source>
</evidence>
<accession>A0A7W8DZL8</accession>
<feature type="domain" description="Nitrogenase/oxidoreductase component 1" evidence="7">
    <location>
        <begin position="45"/>
        <end position="443"/>
    </location>
</feature>
<evidence type="ECO:0000256" key="3">
    <source>
        <dbReference type="ARBA" id="ARBA00011002"/>
    </source>
</evidence>
<dbReference type="InterPro" id="IPR041854">
    <property type="entry name" value="BFD-like_2Fe2S-bd_dom_sf"/>
</dbReference>
<dbReference type="InterPro" id="IPR000510">
    <property type="entry name" value="Nase/OxRdtase_comp1"/>
</dbReference>
<dbReference type="PROSITE" id="PS00699">
    <property type="entry name" value="NITROGENASE_1_1"/>
    <property type="match status" value="1"/>
</dbReference>
<sequence>MSSLADKIQDVFNEPGCSTNTGKAAKERKKGCSKPLQPGGAAGGCAFDGAKIALQPVTDVAHLVHGPIACEGSSWDNRGVKSSGSKLYRTSFTTDMSENDVVFGGEKRLFKSIREIIEKYDPPAVFVYQTCVPAMMGDDIAAVCKVASEKFGKPCIPIIAPGFVGPKNLGNKLAGEAMLDYVIGTQEPDFTTPYDINIIGEYNVAGELWQVKPLLDELGIRILSCLSGDARYHEIARSHRARAAMMVCSTAMINVARKMEERYGIPYFEGSFYGITDTSDSLRQIAKLLIARGADAELMDRVEAVIAREEARAWEALKAFTPRLTGKKVLLITGGVKSWSVVAALQEAGLSIVGSSVKKSTKEDKERLKEMSPDVHQIDDLRPREMYKMLKEAKADIMLSGGRSQFVALKAKMPWLDINQERHYAYAGYVGIIEMVRQIDKALSNPVWEQVRKAPPWDEVSWEDRADAANAADEAALAADPARAEAERRATIVCKCKEISVGTIEDAIRSHDLTVIAQVTQLTQAGGGCGSCKETIAAMLAREAKAAADAPSAQVA</sequence>
<dbReference type="InterPro" id="IPR000318">
    <property type="entry name" value="Nase_comp1_CS"/>
</dbReference>
<keyword evidence="5 6" id="KW-0535">Nitrogen fixation</keyword>
<comment type="similarity">
    <text evidence="3 6">Belongs to the NifD/NifK/NifE/NifN family.</text>
</comment>
<dbReference type="PANTHER" id="PTHR42956:SF1">
    <property type="entry name" value="NITROGENASE IRON-MOLYBDENUM COFACTOR BIOSYNTHESIS PROTEIN NIFE"/>
    <property type="match status" value="1"/>
</dbReference>
<dbReference type="InterPro" id="IPR005973">
    <property type="entry name" value="NifE"/>
</dbReference>
<dbReference type="RefSeq" id="WP_184258387.1">
    <property type="nucleotide sequence ID" value="NZ_JACHIH010000016.1"/>
</dbReference>
<name>A0A7W8DZL8_9BRAD</name>
<dbReference type="CDD" id="cd01968">
    <property type="entry name" value="Nitrogenase_NifE_I"/>
    <property type="match status" value="1"/>
</dbReference>
<dbReference type="Gene3D" id="3.40.50.12380">
    <property type="entry name" value="Nitrogenase MoFe cofactor biosynthesis protein NifE, C-terminal"/>
    <property type="match status" value="1"/>
</dbReference>
<protein>
    <recommendedName>
        <fullName evidence="4">Nitrogenase iron-molybdenum cofactor biosynthesis protein NifE</fullName>
    </recommendedName>
</protein>
<reference evidence="9 10" key="1">
    <citation type="submission" date="2020-08" db="EMBL/GenBank/DDBJ databases">
        <title>Genomic Encyclopedia of Type Strains, Phase IV (KMG-IV): sequencing the most valuable type-strain genomes for metagenomic binning, comparative biology and taxonomic classification.</title>
        <authorList>
            <person name="Goeker M."/>
        </authorList>
    </citation>
    <scope>NUCLEOTIDE SEQUENCE [LARGE SCALE GENOMIC DNA]</scope>
    <source>
        <strain evidence="9 10">DSM 12706</strain>
    </source>
</reference>
<dbReference type="FunFam" id="3.40.50.1980:FF:000033">
    <property type="entry name" value="Nitrogenase MoFe cofactor biosynthesis protein NifE"/>
    <property type="match status" value="1"/>
</dbReference>
<dbReference type="Gene3D" id="3.40.50.1980">
    <property type="entry name" value="Nitrogenase molybdenum iron protein domain"/>
    <property type="match status" value="1"/>
</dbReference>
<dbReference type="NCBIfam" id="TIGR01283">
    <property type="entry name" value="nifE"/>
    <property type="match status" value="1"/>
</dbReference>
<dbReference type="Proteomes" id="UP000542353">
    <property type="component" value="Unassembled WGS sequence"/>
</dbReference>
<keyword evidence="10" id="KW-1185">Reference proteome</keyword>
<comment type="function">
    <text evidence="1">This protein may play a role in the biosynthesis of the prosthetic group of nitrogenase (FeMo cofactor).</text>
</comment>
<evidence type="ECO:0000256" key="5">
    <source>
        <dbReference type="ARBA" id="ARBA00023231"/>
    </source>
</evidence>
<dbReference type="InterPro" id="IPR007419">
    <property type="entry name" value="BFD-like_2Fe2S-bd_dom"/>
</dbReference>
<dbReference type="GO" id="GO:0065003">
    <property type="term" value="P:protein-containing complex assembly"/>
    <property type="evidence" value="ECO:0007669"/>
    <property type="project" value="InterPro"/>
</dbReference>
<evidence type="ECO:0000313" key="9">
    <source>
        <dbReference type="EMBL" id="MBB5048020.1"/>
    </source>
</evidence>
<dbReference type="PANTHER" id="PTHR42956">
    <property type="entry name" value="NITROGENASE IRON-MOLYBDENUM COFACTOR BIOSYNTHESIS PROTEIN NIFE"/>
    <property type="match status" value="1"/>
</dbReference>
<dbReference type="InterPro" id="IPR049939">
    <property type="entry name" value="NifE-like"/>
</dbReference>
<evidence type="ECO:0000256" key="6">
    <source>
        <dbReference type="RuleBase" id="RU004021"/>
    </source>
</evidence>
<dbReference type="GO" id="GO:0016163">
    <property type="term" value="F:nitrogenase activity"/>
    <property type="evidence" value="ECO:0007669"/>
    <property type="project" value="InterPro"/>
</dbReference>
<dbReference type="EMBL" id="JACHIH010000016">
    <property type="protein sequence ID" value="MBB5048020.1"/>
    <property type="molecule type" value="Genomic_DNA"/>
</dbReference>